<comment type="similarity">
    <text evidence="10">Belongs to the chloride channel (TC 2.A.49) family.</text>
</comment>
<dbReference type="AlphaFoldDB" id="A0A2A2LLG7"/>
<comment type="subcellular location">
    <subcellularLocation>
        <location evidence="1 10">Membrane</location>
        <topology evidence="1 10">Multi-pass membrane protein</topology>
    </subcellularLocation>
</comment>
<organism evidence="13 14">
    <name type="scientific">Diploscapter pachys</name>
    <dbReference type="NCBI Taxonomy" id="2018661"/>
    <lineage>
        <taxon>Eukaryota</taxon>
        <taxon>Metazoa</taxon>
        <taxon>Ecdysozoa</taxon>
        <taxon>Nematoda</taxon>
        <taxon>Chromadorea</taxon>
        <taxon>Rhabditida</taxon>
        <taxon>Rhabditina</taxon>
        <taxon>Rhabditomorpha</taxon>
        <taxon>Rhabditoidea</taxon>
        <taxon>Rhabditidae</taxon>
        <taxon>Diploscapter</taxon>
    </lineage>
</organism>
<keyword evidence="2 10" id="KW-0813">Transport</keyword>
<dbReference type="Pfam" id="PF00571">
    <property type="entry name" value="CBS"/>
    <property type="match status" value="1"/>
</dbReference>
<dbReference type="EMBL" id="LIAE01006612">
    <property type="protein sequence ID" value="PAV86999.1"/>
    <property type="molecule type" value="Genomic_DNA"/>
</dbReference>
<feature type="domain" description="CBS" evidence="12">
    <location>
        <begin position="107"/>
        <end position="171"/>
    </location>
</feature>
<evidence type="ECO:0000256" key="2">
    <source>
        <dbReference type="ARBA" id="ARBA00022448"/>
    </source>
</evidence>
<dbReference type="EMBL" id="LIAE01006612">
    <property type="protein sequence ID" value="PAV86998.1"/>
    <property type="molecule type" value="Genomic_DNA"/>
</dbReference>
<evidence type="ECO:0000256" key="6">
    <source>
        <dbReference type="ARBA" id="ARBA00023065"/>
    </source>
</evidence>
<dbReference type="GO" id="GO:0005886">
    <property type="term" value="C:plasma membrane"/>
    <property type="evidence" value="ECO:0007669"/>
    <property type="project" value="TreeGrafter"/>
</dbReference>
<feature type="transmembrane region" description="Helical" evidence="10">
    <location>
        <begin position="21"/>
        <end position="44"/>
    </location>
</feature>
<dbReference type="PANTHER" id="PTHR45720:SF15">
    <property type="entry name" value="CHLORIDE CHANNEL PROTEIN"/>
    <property type="match status" value="1"/>
</dbReference>
<feature type="region of interest" description="Disordered" evidence="11">
    <location>
        <begin position="350"/>
        <end position="371"/>
    </location>
</feature>
<keyword evidence="8 10" id="KW-0868">Chloride</keyword>
<dbReference type="SUPFAM" id="SSF81340">
    <property type="entry name" value="Clc chloride channel"/>
    <property type="match status" value="1"/>
</dbReference>
<dbReference type="PANTHER" id="PTHR45720">
    <property type="entry name" value="CHLORIDE CHANNEL PROTEIN 2"/>
    <property type="match status" value="1"/>
</dbReference>
<feature type="compositionally biased region" description="Polar residues" evidence="11">
    <location>
        <begin position="360"/>
        <end position="371"/>
    </location>
</feature>
<accession>A0A2A2LLG7</accession>
<evidence type="ECO:0000256" key="7">
    <source>
        <dbReference type="ARBA" id="ARBA00023136"/>
    </source>
</evidence>
<comment type="caution">
    <text evidence="13">The sequence shown here is derived from an EMBL/GenBank/DDBJ whole genome shotgun (WGS) entry which is preliminary data.</text>
</comment>
<evidence type="ECO:0000313" key="14">
    <source>
        <dbReference type="Proteomes" id="UP000218231"/>
    </source>
</evidence>
<evidence type="ECO:0000256" key="1">
    <source>
        <dbReference type="ARBA" id="ARBA00004141"/>
    </source>
</evidence>
<evidence type="ECO:0000256" key="8">
    <source>
        <dbReference type="ARBA" id="ARBA00023214"/>
    </source>
</evidence>
<evidence type="ECO:0000256" key="9">
    <source>
        <dbReference type="PROSITE-ProRule" id="PRU00703"/>
    </source>
</evidence>
<dbReference type="Gene3D" id="3.10.580.10">
    <property type="entry name" value="CBS-domain"/>
    <property type="match status" value="1"/>
</dbReference>
<protein>
    <recommendedName>
        <fullName evidence="10">Chloride channel protein</fullName>
    </recommendedName>
</protein>
<dbReference type="Pfam" id="PF00654">
    <property type="entry name" value="Voltage_CLC"/>
    <property type="match status" value="1"/>
</dbReference>
<evidence type="ECO:0000256" key="3">
    <source>
        <dbReference type="ARBA" id="ARBA00022692"/>
    </source>
</evidence>
<dbReference type="FunFam" id="3.10.580.10:FF:000050">
    <property type="entry name" value="Chloride channel protein"/>
    <property type="match status" value="1"/>
</dbReference>
<reference evidence="13 14" key="1">
    <citation type="journal article" date="2017" name="Curr. Biol.">
        <title>Genome architecture and evolution of a unichromosomal asexual nematode.</title>
        <authorList>
            <person name="Fradin H."/>
            <person name="Zegar C."/>
            <person name="Gutwein M."/>
            <person name="Lucas J."/>
            <person name="Kovtun M."/>
            <person name="Corcoran D."/>
            <person name="Baugh L.R."/>
            <person name="Kiontke K."/>
            <person name="Gunsalus K."/>
            <person name="Fitch D.H."/>
            <person name="Piano F."/>
        </authorList>
    </citation>
    <scope>NUCLEOTIDE SEQUENCE [LARGE SCALE GENOMIC DNA]</scope>
    <source>
        <strain evidence="13">PF1309</strain>
    </source>
</reference>
<dbReference type="PROSITE" id="PS51371">
    <property type="entry name" value="CBS"/>
    <property type="match status" value="1"/>
</dbReference>
<evidence type="ECO:0000256" key="5">
    <source>
        <dbReference type="ARBA" id="ARBA00022989"/>
    </source>
</evidence>
<keyword evidence="4" id="KW-0677">Repeat</keyword>
<sequence length="371" mass="41235">MVLLFPDGVRGKDGPPIIPGLYAVVGSAAFTGAVTHTLSVSVIICELTGQLAPILPVLIAMLIGNAICKFLQPSIYESIIRIKKYPYLPDLPPSRISVYTIKVEQLMICDVIYITKDMTYRQLKMVLQEAPQLKSLPVVTDDENKILLGSVSKRHLTQLLRKHVLIEQQDSRSVNRINPAEIIGIIRNASMRLSKRTPSKRSTTSSKEINSSRSIESEAELSIGNFTPSKVNTFARTVSHESLLDRQLDLHEISIYSAPFQLVLGSSLFKVHTLFSLLGLSHAYVTDCGRLVGVVGLKELRDALQNIYLRGAVVPQKTDNRRPTFTLNTDSPLLQHNGDHIMNAEWRRNSREHENENGRAGNNLTVPGNIL</sequence>
<name>A0A2A2LLG7_9BILA</name>
<evidence type="ECO:0000256" key="11">
    <source>
        <dbReference type="SAM" id="MobiDB-lite"/>
    </source>
</evidence>
<dbReference type="InterPro" id="IPR050970">
    <property type="entry name" value="Cl_channel_volt-gated"/>
</dbReference>
<keyword evidence="7 10" id="KW-0472">Membrane</keyword>
<proteinExistence type="inferred from homology"/>
<evidence type="ECO:0000256" key="4">
    <source>
        <dbReference type="ARBA" id="ARBA00022737"/>
    </source>
</evidence>
<dbReference type="STRING" id="2018661.A0A2A2LLG7"/>
<dbReference type="InterPro" id="IPR014743">
    <property type="entry name" value="Cl-channel_core"/>
</dbReference>
<feature type="region of interest" description="Disordered" evidence="11">
    <location>
        <begin position="193"/>
        <end position="213"/>
    </location>
</feature>
<evidence type="ECO:0000256" key="10">
    <source>
        <dbReference type="RuleBase" id="RU361221"/>
    </source>
</evidence>
<dbReference type="OrthoDB" id="4564at2759"/>
<keyword evidence="6 10" id="KW-0406">Ion transport</keyword>
<dbReference type="InterPro" id="IPR046342">
    <property type="entry name" value="CBS_dom_sf"/>
</dbReference>
<keyword evidence="14" id="KW-1185">Reference proteome</keyword>
<dbReference type="InterPro" id="IPR000644">
    <property type="entry name" value="CBS_dom"/>
</dbReference>
<keyword evidence="9" id="KW-0129">CBS domain</keyword>
<dbReference type="Gene3D" id="1.10.3080.10">
    <property type="entry name" value="Clc chloride channel"/>
    <property type="match status" value="1"/>
</dbReference>
<dbReference type="Proteomes" id="UP000218231">
    <property type="component" value="Unassembled WGS sequence"/>
</dbReference>
<dbReference type="SMART" id="SM00116">
    <property type="entry name" value="CBS"/>
    <property type="match status" value="2"/>
</dbReference>
<keyword evidence="5 10" id="KW-1133">Transmembrane helix</keyword>
<gene>
    <name evidence="13" type="ORF">WR25_12721</name>
</gene>
<evidence type="ECO:0000313" key="13">
    <source>
        <dbReference type="EMBL" id="PAV86999.1"/>
    </source>
</evidence>
<dbReference type="SUPFAM" id="SSF54631">
    <property type="entry name" value="CBS-domain pair"/>
    <property type="match status" value="1"/>
</dbReference>
<comment type="caution">
    <text evidence="10">Lacks conserved residue(s) required for the propagation of feature annotation.</text>
</comment>
<dbReference type="GO" id="GO:0005247">
    <property type="term" value="F:voltage-gated chloride channel activity"/>
    <property type="evidence" value="ECO:0007669"/>
    <property type="project" value="TreeGrafter"/>
</dbReference>
<feature type="transmembrane region" description="Helical" evidence="10">
    <location>
        <begin position="50"/>
        <end position="71"/>
    </location>
</feature>
<dbReference type="InterPro" id="IPR001807">
    <property type="entry name" value="ClC"/>
</dbReference>
<evidence type="ECO:0000259" key="12">
    <source>
        <dbReference type="PROSITE" id="PS51371"/>
    </source>
</evidence>
<keyword evidence="3 10" id="KW-0812">Transmembrane</keyword>
<dbReference type="PRINTS" id="PR00762">
    <property type="entry name" value="CLCHANNEL"/>
</dbReference>